<gene>
    <name evidence="3" type="ORF">UFOPK1506_00650</name>
</gene>
<accession>A0A6J6CRR5</accession>
<proteinExistence type="predicted"/>
<evidence type="ECO:0000313" key="3">
    <source>
        <dbReference type="EMBL" id="CAB4554260.1"/>
    </source>
</evidence>
<protein>
    <submittedName>
        <fullName evidence="3">Unannotated protein</fullName>
    </submittedName>
</protein>
<dbReference type="EMBL" id="CAEZSV010000103">
    <property type="protein sequence ID" value="CAB4554260.1"/>
    <property type="molecule type" value="Genomic_DNA"/>
</dbReference>
<sequence>MDIEGERHDGKFILFDVTSTAPGQKRKRILDAMRGLAIILMVIDHALSALESIGLNNDIVEYSRLTFTRFSMPLFMVASGIVWGLYGLKFRRWIEVFSLAVLLNAMMRLLWPDFNFPEILMVWALLAIAWKLIVRYPIITMIIGYTQMMYWQISWQGFQPGELAIFLGAGVILSKFSLDWIWRERRTTKFLEPLALVGRYPLTIYGGHLALLALLVAAANNQLTSLI</sequence>
<dbReference type="Pfam" id="PF01757">
    <property type="entry name" value="Acyl_transf_3"/>
    <property type="match status" value="1"/>
</dbReference>
<feature type="transmembrane region" description="Helical" evidence="1">
    <location>
        <begin position="35"/>
        <end position="55"/>
    </location>
</feature>
<feature type="transmembrane region" description="Helical" evidence="1">
    <location>
        <begin position="123"/>
        <end position="143"/>
    </location>
</feature>
<name>A0A6J6CRR5_9ZZZZ</name>
<organism evidence="3">
    <name type="scientific">freshwater metagenome</name>
    <dbReference type="NCBI Taxonomy" id="449393"/>
    <lineage>
        <taxon>unclassified sequences</taxon>
        <taxon>metagenomes</taxon>
        <taxon>ecological metagenomes</taxon>
    </lineage>
</organism>
<keyword evidence="1" id="KW-0472">Membrane</keyword>
<keyword evidence="1" id="KW-1133">Transmembrane helix</keyword>
<keyword evidence="1" id="KW-0812">Transmembrane</keyword>
<feature type="transmembrane region" description="Helical" evidence="1">
    <location>
        <begin position="163"/>
        <end position="182"/>
    </location>
</feature>
<feature type="transmembrane region" description="Helical" evidence="1">
    <location>
        <begin position="93"/>
        <end position="111"/>
    </location>
</feature>
<evidence type="ECO:0000256" key="1">
    <source>
        <dbReference type="SAM" id="Phobius"/>
    </source>
</evidence>
<feature type="transmembrane region" description="Helical" evidence="1">
    <location>
        <begin position="67"/>
        <end position="86"/>
    </location>
</feature>
<feature type="transmembrane region" description="Helical" evidence="1">
    <location>
        <begin position="202"/>
        <end position="219"/>
    </location>
</feature>
<dbReference type="InterPro" id="IPR002656">
    <property type="entry name" value="Acyl_transf_3_dom"/>
</dbReference>
<evidence type="ECO:0000259" key="2">
    <source>
        <dbReference type="Pfam" id="PF01757"/>
    </source>
</evidence>
<dbReference type="AlphaFoldDB" id="A0A6J6CRR5"/>
<dbReference type="GO" id="GO:0016747">
    <property type="term" value="F:acyltransferase activity, transferring groups other than amino-acyl groups"/>
    <property type="evidence" value="ECO:0007669"/>
    <property type="project" value="InterPro"/>
</dbReference>
<reference evidence="3" key="1">
    <citation type="submission" date="2020-05" db="EMBL/GenBank/DDBJ databases">
        <authorList>
            <person name="Chiriac C."/>
            <person name="Salcher M."/>
            <person name="Ghai R."/>
            <person name="Kavagutti S V."/>
        </authorList>
    </citation>
    <scope>NUCLEOTIDE SEQUENCE</scope>
</reference>
<feature type="domain" description="Acyltransferase 3" evidence="2">
    <location>
        <begin position="30"/>
        <end position="91"/>
    </location>
</feature>